<dbReference type="PROSITE" id="PS50082">
    <property type="entry name" value="WD_REPEATS_2"/>
    <property type="match status" value="2"/>
</dbReference>
<sequence>MTTLDNIEIIIGTYEQFLLGYGVETSDDGFKLIRNFATHTHQASIRDLASSRHYLASAGADDSIYLYNMQNRMETGKLTHHNDTVNSIAFTPNASHILTCSTDGSIAAVRCGNWKLEKHWKNAHKGSSVNTICIHPSGKLALSVGSDGVLRTWNLVKGRQAYATNLIPKLGPYAKNITVTKWSPDGTKYLIATNSMLILYSVENAGIIHEAKFECRVTCVEFHDDLIIIGHDNGQVQLYNWESPPKSYLKIAHDSRVKAIACSDDIIATSSSSGELKVWRLTKNSLNLLATENCGARITCMVLARKFANQKVKQEVSIINENQTVATKKNIFKIRQEVIIEVDNDEVSNEIVDNSFKNLKRNPKSKSVTSADIRKMNSLSQNVRKKSKIIEKVSPFTERKKKNKGALNIDSKKLKLQGHQETENSVLDATNTKTMSKDSVNTEIKIKKKQEEAEKIPDLNSTINLISPSAKKRKSLTKLNPATKVIKKASKKLKKRKIMRQ</sequence>
<dbReference type="GeneID" id="107219781"/>
<evidence type="ECO:0000256" key="3">
    <source>
        <dbReference type="ARBA" id="ARBA00045213"/>
    </source>
</evidence>
<organism evidence="5 6">
    <name type="scientific">Neodiprion lecontei</name>
    <name type="common">Redheaded pine sawfly</name>
    <dbReference type="NCBI Taxonomy" id="441921"/>
    <lineage>
        <taxon>Eukaryota</taxon>
        <taxon>Metazoa</taxon>
        <taxon>Ecdysozoa</taxon>
        <taxon>Arthropoda</taxon>
        <taxon>Hexapoda</taxon>
        <taxon>Insecta</taxon>
        <taxon>Pterygota</taxon>
        <taxon>Neoptera</taxon>
        <taxon>Endopterygota</taxon>
        <taxon>Hymenoptera</taxon>
        <taxon>Tenthredinoidea</taxon>
        <taxon>Diprionidae</taxon>
        <taxon>Diprioninae</taxon>
        <taxon>Neodiprion</taxon>
    </lineage>
</organism>
<dbReference type="InterPro" id="IPR051959">
    <property type="entry name" value="PAK1-Kinase_Regulator"/>
</dbReference>
<gene>
    <name evidence="6" type="primary">LOC107219781</name>
</gene>
<evidence type="ECO:0000313" key="6">
    <source>
        <dbReference type="RefSeq" id="XP_046586579.1"/>
    </source>
</evidence>
<dbReference type="SUPFAM" id="SSF50978">
    <property type="entry name" value="WD40 repeat-like"/>
    <property type="match status" value="1"/>
</dbReference>
<keyword evidence="2" id="KW-0677">Repeat</keyword>
<reference evidence="6" key="1">
    <citation type="submission" date="2025-08" db="UniProtKB">
        <authorList>
            <consortium name="RefSeq"/>
        </authorList>
    </citation>
    <scope>IDENTIFICATION</scope>
    <source>
        <tissue evidence="6">Thorax and Abdomen</tissue>
    </source>
</reference>
<accession>A0ABM3FEY7</accession>
<dbReference type="PANTHER" id="PTHR44675">
    <property type="entry name" value="PAK1 INTERACTING PROTEIN 1"/>
    <property type="match status" value="1"/>
</dbReference>
<dbReference type="InterPro" id="IPR019775">
    <property type="entry name" value="WD40_repeat_CS"/>
</dbReference>
<evidence type="ECO:0000313" key="5">
    <source>
        <dbReference type="Proteomes" id="UP000829291"/>
    </source>
</evidence>
<name>A0ABM3FEY7_NEOLC</name>
<feature type="repeat" description="WD" evidence="4">
    <location>
        <begin position="78"/>
        <end position="106"/>
    </location>
</feature>
<dbReference type="Pfam" id="PF00400">
    <property type="entry name" value="WD40"/>
    <property type="match status" value="3"/>
</dbReference>
<protein>
    <submittedName>
        <fullName evidence="6">P21-activated protein kinase-interacting protein 1-like</fullName>
    </submittedName>
</protein>
<evidence type="ECO:0000256" key="4">
    <source>
        <dbReference type="PROSITE-ProRule" id="PRU00221"/>
    </source>
</evidence>
<dbReference type="PANTHER" id="PTHR44675:SF1">
    <property type="entry name" value="P21-ACTIVATED PROTEIN KINASE-INTERACTING PROTEIN 1"/>
    <property type="match status" value="1"/>
</dbReference>
<dbReference type="Gene3D" id="2.130.10.10">
    <property type="entry name" value="YVTN repeat-like/Quinoprotein amine dehydrogenase"/>
    <property type="match status" value="2"/>
</dbReference>
<dbReference type="SMART" id="SM00320">
    <property type="entry name" value="WD40"/>
    <property type="match status" value="5"/>
</dbReference>
<dbReference type="RefSeq" id="XP_046586579.1">
    <property type="nucleotide sequence ID" value="XM_046730623.1"/>
</dbReference>
<dbReference type="InterPro" id="IPR015943">
    <property type="entry name" value="WD40/YVTN_repeat-like_dom_sf"/>
</dbReference>
<proteinExistence type="predicted"/>
<dbReference type="InterPro" id="IPR036322">
    <property type="entry name" value="WD40_repeat_dom_sf"/>
</dbReference>
<evidence type="ECO:0000256" key="2">
    <source>
        <dbReference type="ARBA" id="ARBA00022737"/>
    </source>
</evidence>
<comment type="function">
    <text evidence="3">Negatively regulates the PAK1 kinase. PAK1 is a member of the PAK kinase family, which has been shown to play a positive role in the regulation of signaling pathways involving MAPK8 and RELA. PAK1 exists as an inactive homodimer, which is activated by binding of small GTPases such as CDC42 to an N-terminal regulatory domain. PAK1IP1 also binds to the N-terminus of PAK1, and inhibits the specific activation of PAK1 by CDC42. May be involved in ribosomal large subunit assembly.</text>
</comment>
<dbReference type="Proteomes" id="UP000829291">
    <property type="component" value="Chromosome 2"/>
</dbReference>
<keyword evidence="1 4" id="KW-0853">WD repeat</keyword>
<dbReference type="InterPro" id="IPR001680">
    <property type="entry name" value="WD40_rpt"/>
</dbReference>
<keyword evidence="5" id="KW-1185">Reference proteome</keyword>
<evidence type="ECO:0000256" key="1">
    <source>
        <dbReference type="ARBA" id="ARBA00022574"/>
    </source>
</evidence>
<feature type="repeat" description="WD" evidence="4">
    <location>
        <begin position="127"/>
        <end position="163"/>
    </location>
</feature>
<dbReference type="PROSITE" id="PS00678">
    <property type="entry name" value="WD_REPEATS_1"/>
    <property type="match status" value="1"/>
</dbReference>